<dbReference type="Proteomes" id="UP000243606">
    <property type="component" value="Unassembled WGS sequence"/>
</dbReference>
<accession>A0A1I3FQU5</accession>
<evidence type="ECO:0000313" key="2">
    <source>
        <dbReference type="Proteomes" id="UP000243606"/>
    </source>
</evidence>
<dbReference type="AlphaFoldDB" id="A0A1I3FQU5"/>
<name>A0A1I3FQU5_9PSED</name>
<evidence type="ECO:0000313" key="1">
    <source>
        <dbReference type="EMBL" id="SFI13603.1"/>
    </source>
</evidence>
<dbReference type="OrthoDB" id="7019550at2"/>
<sequence>MSGYLDKPQSHENSDAKARRKLLDQRRMEYRRAIEAHAEQRRLQQQWVDYPELIAANYLAGKQTTAQRNAPPGR</sequence>
<protein>
    <submittedName>
        <fullName evidence="1">Uncharacterized protein</fullName>
    </submittedName>
</protein>
<keyword evidence="2" id="KW-1185">Reference proteome</keyword>
<dbReference type="RefSeq" id="WP_090241102.1">
    <property type="nucleotide sequence ID" value="NZ_CAXBNE010000080.1"/>
</dbReference>
<proteinExistence type="predicted"/>
<dbReference type="EMBL" id="FOQL01000001">
    <property type="protein sequence ID" value="SFI13603.1"/>
    <property type="molecule type" value="Genomic_DNA"/>
</dbReference>
<dbReference type="InterPro" id="IPR058059">
    <property type="entry name" value="PA3496-like"/>
</dbReference>
<organism evidence="1 2">
    <name type="scientific">Pseudomonas guineae</name>
    <dbReference type="NCBI Taxonomy" id="425504"/>
    <lineage>
        <taxon>Bacteria</taxon>
        <taxon>Pseudomonadati</taxon>
        <taxon>Pseudomonadota</taxon>
        <taxon>Gammaproteobacteria</taxon>
        <taxon>Pseudomonadales</taxon>
        <taxon>Pseudomonadaceae</taxon>
        <taxon>Pseudomonas</taxon>
    </lineage>
</organism>
<dbReference type="NCBIfam" id="NF046101">
    <property type="entry name" value="PA3496_fam"/>
    <property type="match status" value="1"/>
</dbReference>
<gene>
    <name evidence="1" type="ORF">SAMN05216206_1585</name>
</gene>
<reference evidence="2" key="1">
    <citation type="submission" date="2016-10" db="EMBL/GenBank/DDBJ databases">
        <authorList>
            <person name="Varghese N."/>
            <person name="Submissions S."/>
        </authorList>
    </citation>
    <scope>NUCLEOTIDE SEQUENCE [LARGE SCALE GENOMIC DNA]</scope>
    <source>
        <strain evidence="2">LMG 24016</strain>
    </source>
</reference>